<dbReference type="InterPro" id="IPR020846">
    <property type="entry name" value="MFS_dom"/>
</dbReference>
<feature type="transmembrane region" description="Helical" evidence="6">
    <location>
        <begin position="172"/>
        <end position="190"/>
    </location>
</feature>
<evidence type="ECO:0000256" key="3">
    <source>
        <dbReference type="ARBA" id="ARBA00022989"/>
    </source>
</evidence>
<feature type="transmembrane region" description="Helical" evidence="6">
    <location>
        <begin position="324"/>
        <end position="344"/>
    </location>
</feature>
<organism evidence="8 9">
    <name type="scientific">Rhodococcus ruber</name>
    <dbReference type="NCBI Taxonomy" id="1830"/>
    <lineage>
        <taxon>Bacteria</taxon>
        <taxon>Bacillati</taxon>
        <taxon>Actinomycetota</taxon>
        <taxon>Actinomycetes</taxon>
        <taxon>Mycobacteriales</taxon>
        <taxon>Nocardiaceae</taxon>
        <taxon>Rhodococcus</taxon>
    </lineage>
</organism>
<proteinExistence type="predicted"/>
<feature type="transmembrane region" description="Helical" evidence="6">
    <location>
        <begin position="351"/>
        <end position="368"/>
    </location>
</feature>
<evidence type="ECO:0000256" key="5">
    <source>
        <dbReference type="SAM" id="MobiDB-lite"/>
    </source>
</evidence>
<feature type="transmembrane region" description="Helical" evidence="6">
    <location>
        <begin position="287"/>
        <end position="304"/>
    </location>
</feature>
<evidence type="ECO:0000256" key="6">
    <source>
        <dbReference type="SAM" id="Phobius"/>
    </source>
</evidence>
<dbReference type="PROSITE" id="PS50850">
    <property type="entry name" value="MFS"/>
    <property type="match status" value="1"/>
</dbReference>
<dbReference type="PANTHER" id="PTHR23508:SF10">
    <property type="entry name" value="CARBOXYLIC ACID TRANSPORTER PROTEIN HOMOLOG"/>
    <property type="match status" value="1"/>
</dbReference>
<feature type="transmembrane region" description="Helical" evidence="6">
    <location>
        <begin position="202"/>
        <end position="223"/>
    </location>
</feature>
<evidence type="ECO:0000259" key="7">
    <source>
        <dbReference type="PROSITE" id="PS50850"/>
    </source>
</evidence>
<dbReference type="Gene3D" id="1.20.1250.20">
    <property type="entry name" value="MFS general substrate transporter like domains"/>
    <property type="match status" value="1"/>
</dbReference>
<dbReference type="GO" id="GO:0046943">
    <property type="term" value="F:carboxylic acid transmembrane transporter activity"/>
    <property type="evidence" value="ECO:0007669"/>
    <property type="project" value="TreeGrafter"/>
</dbReference>
<dbReference type="SUPFAM" id="SSF103473">
    <property type="entry name" value="MFS general substrate transporter"/>
    <property type="match status" value="1"/>
</dbReference>
<feature type="transmembrane region" description="Helical" evidence="6">
    <location>
        <begin position="374"/>
        <end position="397"/>
    </location>
</feature>
<sequence length="495" mass="53196">MCRSHCCVQRTFIEFLKQKVEPGMPTSGYTLTERLNRIPVLTTRHKVWGAVLAGLLIFEMADLNAFAYVAPTLRQQWGLSVDAVALISASAFLGMSLGAVIGGILADRFGRKRLLVWGTVFYSGLSILSATSSGPVQLAAYRFFIGAGLYAVTVAALTYVAEMFPRNHRGKVQSLLLAVALLGIPLMSWVSRWVVPMGANGWRWVFVAGGSGLVVAVVASRLLPESVRWLEQHAGAVLNNQSEDIVADIERRSVRITGTDLPVPVTTPAVPVGTASDLVRSGYLKRAVVMSVTLAFATSAFYGYNSWMPVLLTEHGFSTDSSLTYTSILAVAACPGALLAFLFIERVERRTAIMVIYLLTAILLVVFGTTESDVIFASSGVIISLLLYCNTAVMYTYMPEIFPTHLRALGTGIPNSVGRLATVVCMFAVAAILSQMGFTSVFVFLATAAALAALVIGIFGERTRGRTLEDISAINGGSTDPSTRTQTVPAQEVEN</sequence>
<feature type="transmembrane region" description="Helical" evidence="6">
    <location>
        <begin position="114"/>
        <end position="133"/>
    </location>
</feature>
<dbReference type="PROSITE" id="PS00216">
    <property type="entry name" value="SUGAR_TRANSPORT_1"/>
    <property type="match status" value="1"/>
</dbReference>
<gene>
    <name evidence="8" type="ORF">RHRU231_800018</name>
</gene>
<dbReference type="GO" id="GO:0005886">
    <property type="term" value="C:plasma membrane"/>
    <property type="evidence" value="ECO:0007669"/>
    <property type="project" value="UniProtKB-SubCell"/>
</dbReference>
<feature type="region of interest" description="Disordered" evidence="5">
    <location>
        <begin position="472"/>
        <end position="495"/>
    </location>
</feature>
<dbReference type="InterPro" id="IPR036259">
    <property type="entry name" value="MFS_trans_sf"/>
</dbReference>
<keyword evidence="2 6" id="KW-0812">Transmembrane</keyword>
<evidence type="ECO:0000313" key="9">
    <source>
        <dbReference type="Proteomes" id="UP000042997"/>
    </source>
</evidence>
<dbReference type="Pfam" id="PF07690">
    <property type="entry name" value="MFS_1"/>
    <property type="match status" value="1"/>
</dbReference>
<dbReference type="EMBL" id="CCSD01000095">
    <property type="protein sequence ID" value="CDZ91091.1"/>
    <property type="molecule type" value="Genomic_DNA"/>
</dbReference>
<keyword evidence="8" id="KW-0762">Sugar transport</keyword>
<comment type="subcellular location">
    <subcellularLocation>
        <location evidence="1">Cell membrane</location>
        <topology evidence="1">Multi-pass membrane protein</topology>
    </subcellularLocation>
</comment>
<evidence type="ECO:0000256" key="2">
    <source>
        <dbReference type="ARBA" id="ARBA00022692"/>
    </source>
</evidence>
<feature type="transmembrane region" description="Helical" evidence="6">
    <location>
        <begin position="139"/>
        <end position="160"/>
    </location>
</feature>
<dbReference type="PANTHER" id="PTHR23508">
    <property type="entry name" value="CARBOXYLIC ACID TRANSPORTER PROTEIN HOMOLOG"/>
    <property type="match status" value="1"/>
</dbReference>
<reference evidence="8 9" key="1">
    <citation type="journal article" date="2014" name="Genome Announc.">
        <title>Draft Genome Sequence of Propane- and Butane-Oxidizing Actinobacterium Rhodococcus ruber IEGM 231.</title>
        <authorList>
            <person name="Ivshina I.B."/>
            <person name="Kuyukina M.S."/>
            <person name="Krivoruchko A.V."/>
            <person name="Barbe V."/>
            <person name="Fischer C."/>
        </authorList>
    </citation>
    <scope>NUCLEOTIDE SEQUENCE [LARGE SCALE GENOMIC DNA]</scope>
</reference>
<evidence type="ECO:0000313" key="8">
    <source>
        <dbReference type="EMBL" id="CDZ91091.1"/>
    </source>
</evidence>
<evidence type="ECO:0000256" key="4">
    <source>
        <dbReference type="ARBA" id="ARBA00023136"/>
    </source>
</evidence>
<evidence type="ECO:0000256" key="1">
    <source>
        <dbReference type="ARBA" id="ARBA00004651"/>
    </source>
</evidence>
<dbReference type="Proteomes" id="UP000042997">
    <property type="component" value="Unassembled WGS sequence"/>
</dbReference>
<dbReference type="AlphaFoldDB" id="A0A098BTR2"/>
<feature type="transmembrane region" description="Helical" evidence="6">
    <location>
        <begin position="47"/>
        <end position="71"/>
    </location>
</feature>
<protein>
    <submittedName>
        <fullName evidence="8">Major facilitator superfamily sugar transporter</fullName>
    </submittedName>
</protein>
<feature type="transmembrane region" description="Helical" evidence="6">
    <location>
        <begin position="441"/>
        <end position="459"/>
    </location>
</feature>
<keyword evidence="8" id="KW-0813">Transport</keyword>
<dbReference type="InterPro" id="IPR005829">
    <property type="entry name" value="Sugar_transporter_CS"/>
</dbReference>
<keyword evidence="3 6" id="KW-1133">Transmembrane helix</keyword>
<feature type="compositionally biased region" description="Polar residues" evidence="5">
    <location>
        <begin position="475"/>
        <end position="489"/>
    </location>
</feature>
<feature type="transmembrane region" description="Helical" evidence="6">
    <location>
        <begin position="417"/>
        <end position="435"/>
    </location>
</feature>
<keyword evidence="4 6" id="KW-0472">Membrane</keyword>
<name>A0A098BTR2_9NOCA</name>
<feature type="transmembrane region" description="Helical" evidence="6">
    <location>
        <begin position="83"/>
        <end position="105"/>
    </location>
</feature>
<feature type="domain" description="Major facilitator superfamily (MFS) profile" evidence="7">
    <location>
        <begin position="48"/>
        <end position="464"/>
    </location>
</feature>
<accession>A0A098BTR2</accession>
<dbReference type="CDD" id="cd17316">
    <property type="entry name" value="MFS_SV2_like"/>
    <property type="match status" value="1"/>
</dbReference>
<dbReference type="InterPro" id="IPR011701">
    <property type="entry name" value="MFS"/>
</dbReference>